<keyword evidence="1" id="KW-0808">Transferase</keyword>
<dbReference type="GO" id="GO:0006897">
    <property type="term" value="P:endocytosis"/>
    <property type="evidence" value="ECO:0007669"/>
    <property type="project" value="TreeGrafter"/>
</dbReference>
<dbReference type="GO" id="GO:0005777">
    <property type="term" value="C:peroxisome"/>
    <property type="evidence" value="ECO:0007669"/>
    <property type="project" value="TreeGrafter"/>
</dbReference>
<protein>
    <recommendedName>
        <fullName evidence="3">PI3K/PI4K catalytic domain-containing protein</fullName>
    </recommendedName>
</protein>
<name>A0AAE0B5C9_9ROSI</name>
<evidence type="ECO:0000313" key="4">
    <source>
        <dbReference type="EMBL" id="KAK3230308.1"/>
    </source>
</evidence>
<evidence type="ECO:0000256" key="2">
    <source>
        <dbReference type="ARBA" id="ARBA00022777"/>
    </source>
</evidence>
<dbReference type="GO" id="GO:0034271">
    <property type="term" value="C:phosphatidylinositol 3-kinase complex, class III, type I"/>
    <property type="evidence" value="ECO:0007669"/>
    <property type="project" value="TreeGrafter"/>
</dbReference>
<dbReference type="InterPro" id="IPR036940">
    <property type="entry name" value="PI3/4_kinase_cat_sf"/>
</dbReference>
<dbReference type="InterPro" id="IPR000403">
    <property type="entry name" value="PI3/4_kinase_cat_dom"/>
</dbReference>
<reference evidence="4" key="1">
    <citation type="journal article" date="2023" name="Plant J.">
        <title>Genome sequences and population genomics provide insights into the demographic history, inbreeding, and mutation load of two 'living fossil' tree species of Dipteronia.</title>
        <authorList>
            <person name="Feng Y."/>
            <person name="Comes H.P."/>
            <person name="Chen J."/>
            <person name="Zhu S."/>
            <person name="Lu R."/>
            <person name="Zhang X."/>
            <person name="Li P."/>
            <person name="Qiu J."/>
            <person name="Olsen K.M."/>
            <person name="Qiu Y."/>
        </authorList>
    </citation>
    <scope>NUCLEOTIDE SEQUENCE</scope>
    <source>
        <strain evidence="4">NBL</strain>
    </source>
</reference>
<feature type="domain" description="PI3K/PI4K catalytic" evidence="3">
    <location>
        <begin position="1"/>
        <end position="152"/>
    </location>
</feature>
<dbReference type="GO" id="GO:0034272">
    <property type="term" value="C:phosphatidylinositol 3-kinase complex, class III, type II"/>
    <property type="evidence" value="ECO:0007669"/>
    <property type="project" value="TreeGrafter"/>
</dbReference>
<dbReference type="AlphaFoldDB" id="A0AAE0B5C9"/>
<dbReference type="PANTHER" id="PTHR10048">
    <property type="entry name" value="PHOSPHATIDYLINOSITOL KINASE"/>
    <property type="match status" value="1"/>
</dbReference>
<evidence type="ECO:0000313" key="5">
    <source>
        <dbReference type="Proteomes" id="UP001281410"/>
    </source>
</evidence>
<evidence type="ECO:0000256" key="1">
    <source>
        <dbReference type="ARBA" id="ARBA00022679"/>
    </source>
</evidence>
<sequence>MYCSSVTFVGNDIGGLAPTEYGEDGSKFWQSLVHQTELAAQLGTIMREVGAIRGNTLKKIEKLRQLLSVLLSELTYFEEVLAAGQDEGMLEFIPSHSLALILSEHCSIISYLQKFHPDEHGPFGITATCLETFIKSCAGYSVITYILGIGDR</sequence>
<dbReference type="GO" id="GO:0000407">
    <property type="term" value="C:phagophore assembly site"/>
    <property type="evidence" value="ECO:0007669"/>
    <property type="project" value="TreeGrafter"/>
</dbReference>
<dbReference type="Gene3D" id="1.10.1070.11">
    <property type="entry name" value="Phosphatidylinositol 3-/4-kinase, catalytic domain"/>
    <property type="match status" value="1"/>
</dbReference>
<dbReference type="Proteomes" id="UP001281410">
    <property type="component" value="Unassembled WGS sequence"/>
</dbReference>
<gene>
    <name evidence="4" type="ORF">Dsin_002189</name>
</gene>
<comment type="caution">
    <text evidence="4">The sequence shown here is derived from an EMBL/GenBank/DDBJ whole genome shotgun (WGS) entry which is preliminary data.</text>
</comment>
<dbReference type="InterPro" id="IPR011009">
    <property type="entry name" value="Kinase-like_dom_sf"/>
</dbReference>
<dbReference type="EMBL" id="JANJYJ010000001">
    <property type="protein sequence ID" value="KAK3230308.1"/>
    <property type="molecule type" value="Genomic_DNA"/>
</dbReference>
<accession>A0AAE0B5C9</accession>
<dbReference type="Pfam" id="PF00454">
    <property type="entry name" value="PI3_PI4_kinase"/>
    <property type="match status" value="1"/>
</dbReference>
<organism evidence="4 5">
    <name type="scientific">Dipteronia sinensis</name>
    <dbReference type="NCBI Taxonomy" id="43782"/>
    <lineage>
        <taxon>Eukaryota</taxon>
        <taxon>Viridiplantae</taxon>
        <taxon>Streptophyta</taxon>
        <taxon>Embryophyta</taxon>
        <taxon>Tracheophyta</taxon>
        <taxon>Spermatophyta</taxon>
        <taxon>Magnoliopsida</taxon>
        <taxon>eudicotyledons</taxon>
        <taxon>Gunneridae</taxon>
        <taxon>Pentapetalae</taxon>
        <taxon>rosids</taxon>
        <taxon>malvids</taxon>
        <taxon>Sapindales</taxon>
        <taxon>Sapindaceae</taxon>
        <taxon>Hippocastanoideae</taxon>
        <taxon>Acereae</taxon>
        <taxon>Dipteronia</taxon>
    </lineage>
</organism>
<dbReference type="InterPro" id="IPR015433">
    <property type="entry name" value="PI3/4_kinase"/>
</dbReference>
<proteinExistence type="predicted"/>
<dbReference type="GO" id="GO:0000045">
    <property type="term" value="P:autophagosome assembly"/>
    <property type="evidence" value="ECO:0007669"/>
    <property type="project" value="TreeGrafter"/>
</dbReference>
<dbReference type="PANTHER" id="PTHR10048:SF7">
    <property type="entry name" value="PHOSPHATIDYLINOSITOL 3-KINASE CATALYTIC SUBUNIT TYPE 3"/>
    <property type="match status" value="1"/>
</dbReference>
<dbReference type="GO" id="GO:0048015">
    <property type="term" value="P:phosphatidylinositol-mediated signaling"/>
    <property type="evidence" value="ECO:0007669"/>
    <property type="project" value="TreeGrafter"/>
</dbReference>
<keyword evidence="2" id="KW-0418">Kinase</keyword>
<dbReference type="GO" id="GO:0016303">
    <property type="term" value="F:1-phosphatidylinositol-3-kinase activity"/>
    <property type="evidence" value="ECO:0007669"/>
    <property type="project" value="TreeGrafter"/>
</dbReference>
<evidence type="ECO:0000259" key="3">
    <source>
        <dbReference type="PROSITE" id="PS50290"/>
    </source>
</evidence>
<keyword evidence="5" id="KW-1185">Reference proteome</keyword>
<dbReference type="PROSITE" id="PS50290">
    <property type="entry name" value="PI3_4_KINASE_3"/>
    <property type="match status" value="1"/>
</dbReference>
<dbReference type="GO" id="GO:0005768">
    <property type="term" value="C:endosome"/>
    <property type="evidence" value="ECO:0007669"/>
    <property type="project" value="TreeGrafter"/>
</dbReference>
<dbReference type="SUPFAM" id="SSF56112">
    <property type="entry name" value="Protein kinase-like (PK-like)"/>
    <property type="match status" value="1"/>
</dbReference>